<dbReference type="CDD" id="cd04301">
    <property type="entry name" value="NAT_SF"/>
    <property type="match status" value="1"/>
</dbReference>
<reference evidence="2 3" key="1">
    <citation type="submission" date="2024-02" db="EMBL/GenBank/DDBJ databases">
        <title>Seven novel Bacillus-like species.</title>
        <authorList>
            <person name="Liu G."/>
        </authorList>
    </citation>
    <scope>NUCLEOTIDE SEQUENCE [LARGE SCALE GENOMIC DNA]</scope>
    <source>
        <strain evidence="2 3">FJAT-52054</strain>
    </source>
</reference>
<keyword evidence="3" id="KW-1185">Reference proteome</keyword>
<proteinExistence type="predicted"/>
<dbReference type="SUPFAM" id="SSF55729">
    <property type="entry name" value="Acyl-CoA N-acyltransferases (Nat)"/>
    <property type="match status" value="1"/>
</dbReference>
<dbReference type="Gene3D" id="3.40.630.30">
    <property type="match status" value="1"/>
</dbReference>
<dbReference type="EMBL" id="CP147407">
    <property type="protein sequence ID" value="WXB97958.1"/>
    <property type="molecule type" value="Genomic_DNA"/>
</dbReference>
<evidence type="ECO:0000313" key="2">
    <source>
        <dbReference type="EMBL" id="WXB97958.1"/>
    </source>
</evidence>
<feature type="domain" description="N-acetyltransferase" evidence="1">
    <location>
        <begin position="3"/>
        <end position="143"/>
    </location>
</feature>
<accession>A0ABZ2NJL2</accession>
<protein>
    <submittedName>
        <fullName evidence="2">GNAT family N-acetyltransferase</fullName>
    </submittedName>
</protein>
<evidence type="ECO:0000313" key="3">
    <source>
        <dbReference type="Proteomes" id="UP001377337"/>
    </source>
</evidence>
<organism evidence="2 3">
    <name type="scientific">Metabacillus sediminis</name>
    <dbReference type="NCBI Taxonomy" id="3117746"/>
    <lineage>
        <taxon>Bacteria</taxon>
        <taxon>Bacillati</taxon>
        <taxon>Bacillota</taxon>
        <taxon>Bacilli</taxon>
        <taxon>Bacillales</taxon>
        <taxon>Bacillaceae</taxon>
        <taxon>Metabacillus</taxon>
    </lineage>
</organism>
<gene>
    <name evidence="2" type="ORF">WCV65_05630</name>
</gene>
<dbReference type="Pfam" id="PF00583">
    <property type="entry name" value="Acetyltransf_1"/>
    <property type="match status" value="1"/>
</dbReference>
<dbReference type="InterPro" id="IPR016181">
    <property type="entry name" value="Acyl_CoA_acyltransferase"/>
</dbReference>
<dbReference type="PROSITE" id="PS51186">
    <property type="entry name" value="GNAT"/>
    <property type="match status" value="1"/>
</dbReference>
<name>A0ABZ2NJL2_9BACI</name>
<sequence length="143" mass="16420">MEKIIELVGEKDWKKGFPVISQLRPHLTEGDFLELAALAAEQENYRIKVLLKDSQPIAYIGYQPMITLYYGRFIWVSDLVTDEAHRSLGYGEKLLSHVEEEAQKGGYDGIALSSALHRKGAHRFYEEKMGFDKASYSFKKVFK</sequence>
<dbReference type="RefSeq" id="WP_338780723.1">
    <property type="nucleotide sequence ID" value="NZ_CP147407.1"/>
</dbReference>
<dbReference type="Proteomes" id="UP001377337">
    <property type="component" value="Chromosome"/>
</dbReference>
<dbReference type="InterPro" id="IPR000182">
    <property type="entry name" value="GNAT_dom"/>
</dbReference>
<evidence type="ECO:0000259" key="1">
    <source>
        <dbReference type="PROSITE" id="PS51186"/>
    </source>
</evidence>